<evidence type="ECO:0000313" key="2">
    <source>
        <dbReference type="Proteomes" id="UP000177838"/>
    </source>
</evidence>
<gene>
    <name evidence="1" type="ORF">A2589_00145</name>
</gene>
<protein>
    <submittedName>
        <fullName evidence="1">Uncharacterized protein</fullName>
    </submittedName>
</protein>
<accession>A0A1G2QHM7</accession>
<sequence>MIRTESDFNNLVPGQQFRCSCCGGRWWEIISTSLIAGSRVVQMCYLPTGVLRLFRWSQSTQAVIDEEDRICGQFGSASSLRLVSEGKEI</sequence>
<proteinExistence type="predicted"/>
<dbReference type="STRING" id="1802439.A2589_00145"/>
<dbReference type="Proteomes" id="UP000177838">
    <property type="component" value="Unassembled WGS sequence"/>
</dbReference>
<reference evidence="1 2" key="1">
    <citation type="journal article" date="2016" name="Nat. Commun.">
        <title>Thousands of microbial genomes shed light on interconnected biogeochemical processes in an aquifer system.</title>
        <authorList>
            <person name="Anantharaman K."/>
            <person name="Brown C.T."/>
            <person name="Hug L.A."/>
            <person name="Sharon I."/>
            <person name="Castelle C.J."/>
            <person name="Probst A.J."/>
            <person name="Thomas B.C."/>
            <person name="Singh A."/>
            <person name="Wilkins M.J."/>
            <person name="Karaoz U."/>
            <person name="Brodie E.L."/>
            <person name="Williams K.H."/>
            <person name="Hubbard S.S."/>
            <person name="Banfield J.F."/>
        </authorList>
    </citation>
    <scope>NUCLEOTIDE SEQUENCE [LARGE SCALE GENOMIC DNA]</scope>
</reference>
<organism evidence="1 2">
    <name type="scientific">Candidatus Vogelbacteria bacterium RIFOXYD1_FULL_46_19</name>
    <dbReference type="NCBI Taxonomy" id="1802439"/>
    <lineage>
        <taxon>Bacteria</taxon>
        <taxon>Candidatus Vogeliibacteriota</taxon>
    </lineage>
</organism>
<dbReference type="AlphaFoldDB" id="A0A1G2QHM7"/>
<dbReference type="EMBL" id="MHTK01000002">
    <property type="protein sequence ID" value="OHA60086.1"/>
    <property type="molecule type" value="Genomic_DNA"/>
</dbReference>
<name>A0A1G2QHM7_9BACT</name>
<comment type="caution">
    <text evidence="1">The sequence shown here is derived from an EMBL/GenBank/DDBJ whole genome shotgun (WGS) entry which is preliminary data.</text>
</comment>
<evidence type="ECO:0000313" key="1">
    <source>
        <dbReference type="EMBL" id="OHA60086.1"/>
    </source>
</evidence>